<evidence type="ECO:0000313" key="2">
    <source>
        <dbReference type="EMBL" id="EMF43381.1"/>
    </source>
</evidence>
<comment type="caution">
    <text evidence="2">The sequence shown here is derived from an EMBL/GenBank/DDBJ whole genome shotgun (WGS) entry which is preliminary data.</text>
</comment>
<name>M3EZV3_LEPIR</name>
<protein>
    <submittedName>
        <fullName evidence="2">TFIIS helical bundle-like domain protein</fullName>
    </submittedName>
</protein>
<feature type="domain" description="TFIIS N-terminal" evidence="1">
    <location>
        <begin position="9"/>
        <end position="36"/>
    </location>
</feature>
<evidence type="ECO:0000259" key="1">
    <source>
        <dbReference type="Pfam" id="PF08711"/>
    </source>
</evidence>
<organism evidence="2 3">
    <name type="scientific">Leptospira interrogans serovar Lora str. TE 1992</name>
    <dbReference type="NCBI Taxonomy" id="1193028"/>
    <lineage>
        <taxon>Bacteria</taxon>
        <taxon>Pseudomonadati</taxon>
        <taxon>Spirochaetota</taxon>
        <taxon>Spirochaetia</taxon>
        <taxon>Leptospirales</taxon>
        <taxon>Leptospiraceae</taxon>
        <taxon>Leptospira</taxon>
    </lineage>
</organism>
<gene>
    <name evidence="2" type="ORF">LEP1GSC067_2373</name>
</gene>
<sequence length="43" mass="5186">MVEITFSEIVNQLRINSNMTNSIESLAKSILRYWKRYVVDLYF</sequence>
<dbReference type="EMBL" id="AKWW02000028">
    <property type="protein sequence ID" value="EMF43381.1"/>
    <property type="molecule type" value="Genomic_DNA"/>
</dbReference>
<reference evidence="2 3" key="1">
    <citation type="submission" date="2013-01" db="EMBL/GenBank/DDBJ databases">
        <authorList>
            <person name="Harkins D.M."/>
            <person name="Durkin A.S."/>
            <person name="Brinkac L.M."/>
            <person name="Haft D.H."/>
            <person name="Selengut J.D."/>
            <person name="Sanka R."/>
            <person name="DePew J."/>
            <person name="Purushe J."/>
            <person name="Hartskeerl R.A."/>
            <person name="Ahmed A."/>
            <person name="van der Linden H."/>
            <person name="Goris M.G.A."/>
            <person name="Vinetz J.M."/>
            <person name="Sutton G.G."/>
            <person name="Nierman W.C."/>
            <person name="Fouts D.E."/>
        </authorList>
    </citation>
    <scope>NUCLEOTIDE SEQUENCE [LARGE SCALE GENOMIC DNA]</scope>
    <source>
        <strain evidence="2 3">TE 1992</strain>
    </source>
</reference>
<accession>M3EZV3</accession>
<dbReference type="Pfam" id="PF08711">
    <property type="entry name" value="Med26"/>
    <property type="match status" value="1"/>
</dbReference>
<dbReference type="AlphaFoldDB" id="M3EZV3"/>
<proteinExistence type="predicted"/>
<dbReference type="Proteomes" id="UP000011754">
    <property type="component" value="Unassembled WGS sequence"/>
</dbReference>
<evidence type="ECO:0000313" key="3">
    <source>
        <dbReference type="Proteomes" id="UP000011754"/>
    </source>
</evidence>
<dbReference type="InterPro" id="IPR017923">
    <property type="entry name" value="TFIIS_N"/>
</dbReference>